<evidence type="ECO:0000256" key="2">
    <source>
        <dbReference type="SAM" id="SignalP"/>
    </source>
</evidence>
<evidence type="ECO:0008006" key="5">
    <source>
        <dbReference type="Google" id="ProtNLM"/>
    </source>
</evidence>
<organism evidence="3 4">
    <name type="scientific">Phormidium tenue NIES-30</name>
    <dbReference type="NCBI Taxonomy" id="549789"/>
    <lineage>
        <taxon>Bacteria</taxon>
        <taxon>Bacillati</taxon>
        <taxon>Cyanobacteriota</taxon>
        <taxon>Cyanophyceae</taxon>
        <taxon>Oscillatoriophycideae</taxon>
        <taxon>Oscillatoriales</taxon>
        <taxon>Oscillatoriaceae</taxon>
        <taxon>Phormidium</taxon>
    </lineage>
</organism>
<keyword evidence="2" id="KW-0732">Signal</keyword>
<reference evidence="3 4" key="1">
    <citation type="submission" date="2016-11" db="EMBL/GenBank/DDBJ databases">
        <title>Draft Genome Sequences of Nine Cyanobacterial Strains from Diverse Habitats.</title>
        <authorList>
            <person name="Zhu T."/>
            <person name="Hou S."/>
            <person name="Lu X."/>
            <person name="Hess W.R."/>
        </authorList>
    </citation>
    <scope>NUCLEOTIDE SEQUENCE [LARGE SCALE GENOMIC DNA]</scope>
    <source>
        <strain evidence="3 4">NIES-30</strain>
    </source>
</reference>
<proteinExistence type="predicted"/>
<feature type="region of interest" description="Disordered" evidence="1">
    <location>
        <begin position="36"/>
        <end position="147"/>
    </location>
</feature>
<dbReference type="PROSITE" id="PS51257">
    <property type="entry name" value="PROKAR_LIPOPROTEIN"/>
    <property type="match status" value="1"/>
</dbReference>
<evidence type="ECO:0000256" key="1">
    <source>
        <dbReference type="SAM" id="MobiDB-lite"/>
    </source>
</evidence>
<keyword evidence="4" id="KW-1185">Reference proteome</keyword>
<feature type="signal peptide" evidence="2">
    <location>
        <begin position="1"/>
        <end position="33"/>
    </location>
</feature>
<feature type="compositionally biased region" description="Basic and acidic residues" evidence="1">
    <location>
        <begin position="57"/>
        <end position="89"/>
    </location>
</feature>
<evidence type="ECO:0000313" key="3">
    <source>
        <dbReference type="EMBL" id="OKH43973.1"/>
    </source>
</evidence>
<feature type="compositionally biased region" description="Polar residues" evidence="1">
    <location>
        <begin position="105"/>
        <end position="119"/>
    </location>
</feature>
<sequence>MQTLKRIFNPNALRQWLVIFLAGLVVLTTTACGATQAAVPPSNGSGSINPPKSEGMYPHKDTDMDTRGADAKADRMIRQAEQRIQENVDKPLGQRANETRKDVGQSAQQAAKNIGQSTQRAADNAADNARDMVNGAADTVDRLTPSR</sequence>
<gene>
    <name evidence="3" type="ORF">NIES30_23855</name>
</gene>
<dbReference type="AlphaFoldDB" id="A0A1U7IZ03"/>
<dbReference type="EMBL" id="MRCG01000027">
    <property type="protein sequence ID" value="OKH43973.1"/>
    <property type="molecule type" value="Genomic_DNA"/>
</dbReference>
<feature type="chain" id="PRO_5012278897" description="Late embryogenesis abundant protein" evidence="2">
    <location>
        <begin position="34"/>
        <end position="147"/>
    </location>
</feature>
<feature type="compositionally biased region" description="Low complexity" evidence="1">
    <location>
        <begin position="40"/>
        <end position="53"/>
    </location>
</feature>
<comment type="caution">
    <text evidence="3">The sequence shown here is derived from an EMBL/GenBank/DDBJ whole genome shotgun (WGS) entry which is preliminary data.</text>
</comment>
<dbReference type="STRING" id="549789.NIES30_23855"/>
<evidence type="ECO:0000313" key="4">
    <source>
        <dbReference type="Proteomes" id="UP000185557"/>
    </source>
</evidence>
<accession>A0A1U7IZ03</accession>
<dbReference type="RefSeq" id="WP_073610950.1">
    <property type="nucleotide sequence ID" value="NZ_MRCG01000027.1"/>
</dbReference>
<dbReference type="OrthoDB" id="582436at2"/>
<protein>
    <recommendedName>
        <fullName evidence="5">Late embryogenesis abundant protein</fullName>
    </recommendedName>
</protein>
<dbReference type="Proteomes" id="UP000185557">
    <property type="component" value="Unassembled WGS sequence"/>
</dbReference>
<name>A0A1U7IZ03_9CYAN</name>